<dbReference type="EMBL" id="JBHFQA010000002">
    <property type="protein sequence ID" value="KAL2102275.1"/>
    <property type="molecule type" value="Genomic_DNA"/>
</dbReference>
<evidence type="ECO:0000256" key="5">
    <source>
        <dbReference type="ARBA" id="ARBA00023306"/>
    </source>
</evidence>
<evidence type="ECO:0000256" key="6">
    <source>
        <dbReference type="ARBA" id="ARBA00045173"/>
    </source>
</evidence>
<gene>
    <name evidence="8" type="ORF">ACEWY4_001443</name>
</gene>
<comment type="function">
    <text evidence="6">May play a role in the regulation of cytokinesis. May play a role in signaling by stimulating protein glycosylation. Induces neuritogenesis by activating the Ras-MAP kinase pathway and is necessary for the survival of cerebellar neurons. Does not appear to play a major role in ciliogenesis.</text>
</comment>
<accession>A0ABD1KT01</accession>
<name>A0ABD1KT01_9TELE</name>
<dbReference type="InterPro" id="IPR016024">
    <property type="entry name" value="ARM-type_fold"/>
</dbReference>
<evidence type="ECO:0000256" key="4">
    <source>
        <dbReference type="ARBA" id="ARBA00022618"/>
    </source>
</evidence>
<protein>
    <recommendedName>
        <fullName evidence="3">Ataxin-10</fullName>
    </recommendedName>
</protein>
<organism evidence="8 9">
    <name type="scientific">Coilia grayii</name>
    <name type="common">Gray's grenadier anchovy</name>
    <dbReference type="NCBI Taxonomy" id="363190"/>
    <lineage>
        <taxon>Eukaryota</taxon>
        <taxon>Metazoa</taxon>
        <taxon>Chordata</taxon>
        <taxon>Craniata</taxon>
        <taxon>Vertebrata</taxon>
        <taxon>Euteleostomi</taxon>
        <taxon>Actinopterygii</taxon>
        <taxon>Neopterygii</taxon>
        <taxon>Teleostei</taxon>
        <taxon>Clupei</taxon>
        <taxon>Clupeiformes</taxon>
        <taxon>Clupeoidei</taxon>
        <taxon>Engraulidae</taxon>
        <taxon>Coilinae</taxon>
        <taxon>Coilia</taxon>
    </lineage>
</organism>
<dbReference type="InterPro" id="IPR051374">
    <property type="entry name" value="Ataxin-10/CTR86_families"/>
</dbReference>
<keyword evidence="5" id="KW-0131">Cell cycle</keyword>
<proteinExistence type="inferred from homology"/>
<dbReference type="Gene3D" id="1.25.10.10">
    <property type="entry name" value="Leucine-rich Repeat Variant"/>
    <property type="match status" value="2"/>
</dbReference>
<dbReference type="InterPro" id="IPR011989">
    <property type="entry name" value="ARM-like"/>
</dbReference>
<dbReference type="Proteomes" id="UP001591681">
    <property type="component" value="Unassembled WGS sequence"/>
</dbReference>
<evidence type="ECO:0000256" key="3">
    <source>
        <dbReference type="ARBA" id="ARBA00018804"/>
    </source>
</evidence>
<keyword evidence="4" id="KW-0132">Cell division</keyword>
<dbReference type="PANTHER" id="PTHR13255:SF0">
    <property type="entry name" value="ATAXIN-10"/>
    <property type="match status" value="1"/>
</dbReference>
<dbReference type="PANTHER" id="PTHR13255">
    <property type="entry name" value="ATAXIN-10"/>
    <property type="match status" value="1"/>
</dbReference>
<evidence type="ECO:0000313" key="8">
    <source>
        <dbReference type="EMBL" id="KAL2102275.1"/>
    </source>
</evidence>
<dbReference type="GO" id="GO:0051301">
    <property type="term" value="P:cell division"/>
    <property type="evidence" value="ECO:0007669"/>
    <property type="project" value="UniProtKB-KW"/>
</dbReference>
<evidence type="ECO:0000259" key="7">
    <source>
        <dbReference type="Pfam" id="PF09759"/>
    </source>
</evidence>
<comment type="similarity">
    <text evidence="2">Belongs to the ataxin-10 family.</text>
</comment>
<dbReference type="InterPro" id="IPR019156">
    <property type="entry name" value="Ataxin-10_domain"/>
</dbReference>
<dbReference type="SUPFAM" id="SSF48371">
    <property type="entry name" value="ARM repeat"/>
    <property type="match status" value="1"/>
</dbReference>
<feature type="domain" description="Ataxin-10" evidence="7">
    <location>
        <begin position="378"/>
        <end position="473"/>
    </location>
</feature>
<evidence type="ECO:0000313" key="9">
    <source>
        <dbReference type="Proteomes" id="UP001591681"/>
    </source>
</evidence>
<evidence type="ECO:0000256" key="1">
    <source>
        <dbReference type="ARBA" id="ARBA00004214"/>
    </source>
</evidence>
<dbReference type="AlphaFoldDB" id="A0ABD1KT01"/>
<keyword evidence="9" id="KW-1185">Reference proteome</keyword>
<sequence>MAQTAEGMDDFGYITGDALTEEFGEKHLDCLKSLTVAFRTPDFRANVKEDILKGLKTLLEKSFTAMKNLDEEDKEKSMCLQVATECFRSLRNACVQCYNNQCRLRELGFIETTVEILRVVHKCQDKDSDCLCNVLHCGIQFLGNLAVQNQSCKDEIWEHGFPRLFLDLLDTSDQKAVAYTCMALHTCLNEDKVEQLTQKQDSFAVALKVLELCRTQPELDWTILIVTEHFLKSQTLIEMMLSTMSPQERLTLLELISAHLGEGREESEECGILPATAEFLAGYFKDSCKAVLLLDSGDSSDDEEAVIVIRLLDILCEMTSGLKVFMSLQDHPDLLETTVVLLKEVHFLGREGKNVFSSAQNFAEMGTGGAPSHPIISFKAHLVRLIGNLCHRNTTNQNKVRELDGVSLILDNCSLDSNNPFISQWAVFAIRNILENNTENQQVIQTLRRQGVADDSALRDMGFRVEERDGNLLLRPVKKDPK</sequence>
<reference evidence="8 9" key="1">
    <citation type="submission" date="2024-09" db="EMBL/GenBank/DDBJ databases">
        <title>A chromosome-level genome assembly of Gray's grenadier anchovy, Coilia grayii.</title>
        <authorList>
            <person name="Fu Z."/>
        </authorList>
    </citation>
    <scope>NUCLEOTIDE SEQUENCE [LARGE SCALE GENOMIC DNA]</scope>
    <source>
        <strain evidence="8">G4</strain>
        <tissue evidence="8">Muscle</tissue>
    </source>
</reference>
<comment type="subcellular location">
    <subcellularLocation>
        <location evidence="1">Midbody</location>
    </subcellularLocation>
</comment>
<dbReference type="GO" id="GO:0030496">
    <property type="term" value="C:midbody"/>
    <property type="evidence" value="ECO:0007669"/>
    <property type="project" value="UniProtKB-SubCell"/>
</dbReference>
<dbReference type="Pfam" id="PF09759">
    <property type="entry name" value="Atx10homo_assoc"/>
    <property type="match status" value="1"/>
</dbReference>
<comment type="caution">
    <text evidence="8">The sequence shown here is derived from an EMBL/GenBank/DDBJ whole genome shotgun (WGS) entry which is preliminary data.</text>
</comment>
<evidence type="ECO:0000256" key="2">
    <source>
        <dbReference type="ARBA" id="ARBA00008384"/>
    </source>
</evidence>